<sequence>MSLITDRKYGFDLEKRQKSTLSASHKRTDDLLRKAKRLGLAEVYTDMSGRVRRKKES</sequence>
<evidence type="ECO:0000313" key="1">
    <source>
        <dbReference type="EMBL" id="MBU9711690.1"/>
    </source>
</evidence>
<name>A0ABS6JE54_9BACI</name>
<keyword evidence="2" id="KW-1185">Reference proteome</keyword>
<accession>A0ABS6JE54</accession>
<organism evidence="1 2">
    <name type="scientific">Evansella tamaricis</name>
    <dbReference type="NCBI Taxonomy" id="2069301"/>
    <lineage>
        <taxon>Bacteria</taxon>
        <taxon>Bacillati</taxon>
        <taxon>Bacillota</taxon>
        <taxon>Bacilli</taxon>
        <taxon>Bacillales</taxon>
        <taxon>Bacillaceae</taxon>
        <taxon>Evansella</taxon>
    </lineage>
</organism>
<dbReference type="RefSeq" id="WP_217065694.1">
    <property type="nucleotide sequence ID" value="NZ_JAHQCS010000079.1"/>
</dbReference>
<gene>
    <name evidence="1" type="ORF">KS419_08075</name>
</gene>
<dbReference type="Proteomes" id="UP000784880">
    <property type="component" value="Unassembled WGS sequence"/>
</dbReference>
<reference evidence="1 2" key="1">
    <citation type="submission" date="2021-06" db="EMBL/GenBank/DDBJ databases">
        <title>Bacillus sp. RD4P76, an endophyte from a halophyte.</title>
        <authorList>
            <person name="Sun J.-Q."/>
        </authorList>
    </citation>
    <scope>NUCLEOTIDE SEQUENCE [LARGE SCALE GENOMIC DNA]</scope>
    <source>
        <strain evidence="1 2">CGMCC 1.15917</strain>
    </source>
</reference>
<protein>
    <submittedName>
        <fullName evidence="1">Uncharacterized protein</fullName>
    </submittedName>
</protein>
<evidence type="ECO:0000313" key="2">
    <source>
        <dbReference type="Proteomes" id="UP000784880"/>
    </source>
</evidence>
<dbReference type="EMBL" id="JAHQCS010000079">
    <property type="protein sequence ID" value="MBU9711690.1"/>
    <property type="molecule type" value="Genomic_DNA"/>
</dbReference>
<comment type="caution">
    <text evidence="1">The sequence shown here is derived from an EMBL/GenBank/DDBJ whole genome shotgun (WGS) entry which is preliminary data.</text>
</comment>
<proteinExistence type="predicted"/>